<feature type="region of interest" description="Disordered" evidence="1">
    <location>
        <begin position="99"/>
        <end position="143"/>
    </location>
</feature>
<keyword evidence="3" id="KW-1185">Reference proteome</keyword>
<evidence type="ECO:0000313" key="2">
    <source>
        <dbReference type="EMBL" id="KIJ99757.1"/>
    </source>
</evidence>
<reference evidence="3" key="2">
    <citation type="submission" date="2015-01" db="EMBL/GenBank/DDBJ databases">
        <title>Evolutionary Origins and Diversification of the Mycorrhizal Mutualists.</title>
        <authorList>
            <consortium name="DOE Joint Genome Institute"/>
            <consortium name="Mycorrhizal Genomics Consortium"/>
            <person name="Kohler A."/>
            <person name="Kuo A."/>
            <person name="Nagy L.G."/>
            <person name="Floudas D."/>
            <person name="Copeland A."/>
            <person name="Barry K.W."/>
            <person name="Cichocki N."/>
            <person name="Veneault-Fourrey C."/>
            <person name="LaButti K."/>
            <person name="Lindquist E.A."/>
            <person name="Lipzen A."/>
            <person name="Lundell T."/>
            <person name="Morin E."/>
            <person name="Murat C."/>
            <person name="Riley R."/>
            <person name="Ohm R."/>
            <person name="Sun H."/>
            <person name="Tunlid A."/>
            <person name="Henrissat B."/>
            <person name="Grigoriev I.V."/>
            <person name="Hibbett D.S."/>
            <person name="Martin F."/>
        </authorList>
    </citation>
    <scope>NUCLEOTIDE SEQUENCE [LARGE SCALE GENOMIC DNA]</scope>
    <source>
        <strain evidence="3">LaAM-08-1</strain>
    </source>
</reference>
<proteinExistence type="predicted"/>
<accession>A0A0C9XUX5</accession>
<dbReference type="EMBL" id="KN838640">
    <property type="protein sequence ID" value="KIJ99757.1"/>
    <property type="molecule type" value="Genomic_DNA"/>
</dbReference>
<evidence type="ECO:0000313" key="3">
    <source>
        <dbReference type="Proteomes" id="UP000054477"/>
    </source>
</evidence>
<sequence length="143" mass="15753">MSHSGQVAVKMLVEDGVRLVSVVEDVVEEEVEEEVVGLIDEKEEEIRGNEVWGQPNDPSKVQLNKSGADVLAVEDDKTTMKLVNALESFGDSVWNFTSTGVKQQRKRDTTAQQQPTATPPMVYDRSSKEVNGPAPRGRKNGKN</sequence>
<dbReference type="AlphaFoldDB" id="A0A0C9XUX5"/>
<feature type="compositionally biased region" description="Low complexity" evidence="1">
    <location>
        <begin position="110"/>
        <end position="120"/>
    </location>
</feature>
<organism evidence="2 3">
    <name type="scientific">Laccaria amethystina LaAM-08-1</name>
    <dbReference type="NCBI Taxonomy" id="1095629"/>
    <lineage>
        <taxon>Eukaryota</taxon>
        <taxon>Fungi</taxon>
        <taxon>Dikarya</taxon>
        <taxon>Basidiomycota</taxon>
        <taxon>Agaricomycotina</taxon>
        <taxon>Agaricomycetes</taxon>
        <taxon>Agaricomycetidae</taxon>
        <taxon>Agaricales</taxon>
        <taxon>Agaricineae</taxon>
        <taxon>Hydnangiaceae</taxon>
        <taxon>Laccaria</taxon>
    </lineage>
</organism>
<protein>
    <submittedName>
        <fullName evidence="2">Uncharacterized protein</fullName>
    </submittedName>
</protein>
<evidence type="ECO:0000256" key="1">
    <source>
        <dbReference type="SAM" id="MobiDB-lite"/>
    </source>
</evidence>
<gene>
    <name evidence="2" type="ORF">K443DRAFT_8161</name>
</gene>
<name>A0A0C9XUX5_9AGAR</name>
<reference evidence="2 3" key="1">
    <citation type="submission" date="2014-04" db="EMBL/GenBank/DDBJ databases">
        <authorList>
            <consortium name="DOE Joint Genome Institute"/>
            <person name="Kuo A."/>
            <person name="Kohler A."/>
            <person name="Nagy L.G."/>
            <person name="Floudas D."/>
            <person name="Copeland A."/>
            <person name="Barry K.W."/>
            <person name="Cichocki N."/>
            <person name="Veneault-Fourrey C."/>
            <person name="LaButti K."/>
            <person name="Lindquist E.A."/>
            <person name="Lipzen A."/>
            <person name="Lundell T."/>
            <person name="Morin E."/>
            <person name="Murat C."/>
            <person name="Sun H."/>
            <person name="Tunlid A."/>
            <person name="Henrissat B."/>
            <person name="Grigoriev I.V."/>
            <person name="Hibbett D.S."/>
            <person name="Martin F."/>
            <person name="Nordberg H.P."/>
            <person name="Cantor M.N."/>
            <person name="Hua S.X."/>
        </authorList>
    </citation>
    <scope>NUCLEOTIDE SEQUENCE [LARGE SCALE GENOMIC DNA]</scope>
    <source>
        <strain evidence="2 3">LaAM-08-1</strain>
    </source>
</reference>
<dbReference type="OrthoDB" id="5407957at2759"/>
<dbReference type="Proteomes" id="UP000054477">
    <property type="component" value="Unassembled WGS sequence"/>
</dbReference>
<dbReference type="HOGENOM" id="CLU_1806462_0_0_1"/>